<gene>
    <name evidence="5" type="ORF">C7M84_019256</name>
</gene>
<evidence type="ECO:0000256" key="1">
    <source>
        <dbReference type="ARBA" id="ARBA00022734"/>
    </source>
</evidence>
<dbReference type="EMBL" id="QCYY01003530">
    <property type="protein sequence ID" value="ROT62888.1"/>
    <property type="molecule type" value="Genomic_DNA"/>
</dbReference>
<dbReference type="InterPro" id="IPR029044">
    <property type="entry name" value="Nucleotide-diphossugar_trans"/>
</dbReference>
<dbReference type="GO" id="GO:0030246">
    <property type="term" value="F:carbohydrate binding"/>
    <property type="evidence" value="ECO:0007669"/>
    <property type="project" value="UniProtKB-KW"/>
</dbReference>
<dbReference type="InterPro" id="IPR000772">
    <property type="entry name" value="Ricin_B_lectin"/>
</dbReference>
<protein>
    <recommendedName>
        <fullName evidence="4">Ricin B lectin domain-containing protein</fullName>
    </recommendedName>
</protein>
<reference evidence="5 6" key="2">
    <citation type="submission" date="2019-01" db="EMBL/GenBank/DDBJ databases">
        <title>The decoding of complex shrimp genome reveals the adaptation for benthos swimmer, frequently molting mechanism and breeding impact on genome.</title>
        <authorList>
            <person name="Sun Y."/>
            <person name="Gao Y."/>
            <person name="Yu Y."/>
        </authorList>
    </citation>
    <scope>NUCLEOTIDE SEQUENCE [LARGE SCALE GENOMIC DNA]</scope>
    <source>
        <tissue evidence="5">Muscle</tissue>
    </source>
</reference>
<evidence type="ECO:0000313" key="5">
    <source>
        <dbReference type="EMBL" id="ROT62888.1"/>
    </source>
</evidence>
<evidence type="ECO:0000256" key="3">
    <source>
        <dbReference type="ARBA" id="ARBA00023180"/>
    </source>
</evidence>
<dbReference type="AlphaFoldDB" id="A0A423SFC5"/>
<organism evidence="5 6">
    <name type="scientific">Penaeus vannamei</name>
    <name type="common">Whiteleg shrimp</name>
    <name type="synonym">Litopenaeus vannamei</name>
    <dbReference type="NCBI Taxonomy" id="6689"/>
    <lineage>
        <taxon>Eukaryota</taxon>
        <taxon>Metazoa</taxon>
        <taxon>Ecdysozoa</taxon>
        <taxon>Arthropoda</taxon>
        <taxon>Crustacea</taxon>
        <taxon>Multicrustacea</taxon>
        <taxon>Malacostraca</taxon>
        <taxon>Eumalacostraca</taxon>
        <taxon>Eucarida</taxon>
        <taxon>Decapoda</taxon>
        <taxon>Dendrobranchiata</taxon>
        <taxon>Penaeoidea</taxon>
        <taxon>Penaeidae</taxon>
        <taxon>Penaeus</taxon>
    </lineage>
</organism>
<name>A0A423SFC5_PENVA</name>
<dbReference type="PROSITE" id="PS50231">
    <property type="entry name" value="RICIN_B_LECTIN"/>
    <property type="match status" value="1"/>
</dbReference>
<accession>A0A423SFC5</accession>
<dbReference type="SUPFAM" id="SSF53448">
    <property type="entry name" value="Nucleotide-diphospho-sugar transferases"/>
    <property type="match status" value="1"/>
</dbReference>
<comment type="caution">
    <text evidence="5">The sequence shown here is derived from an EMBL/GenBank/DDBJ whole genome shotgun (WGS) entry which is preliminary data.</text>
</comment>
<dbReference type="Gene3D" id="3.90.550.10">
    <property type="entry name" value="Spore Coat Polysaccharide Biosynthesis Protein SpsA, Chain A"/>
    <property type="match status" value="1"/>
</dbReference>
<keyword evidence="1" id="KW-0430">Lectin</keyword>
<keyword evidence="2" id="KW-1015">Disulfide bond</keyword>
<dbReference type="Proteomes" id="UP000283509">
    <property type="component" value="Unassembled WGS sequence"/>
</dbReference>
<dbReference type="GO" id="GO:0004653">
    <property type="term" value="F:polypeptide N-acetylgalactosaminyltransferase activity"/>
    <property type="evidence" value="ECO:0007669"/>
    <property type="project" value="TreeGrafter"/>
</dbReference>
<dbReference type="GO" id="GO:0006493">
    <property type="term" value="P:protein O-linked glycosylation"/>
    <property type="evidence" value="ECO:0007669"/>
    <property type="project" value="TreeGrafter"/>
</dbReference>
<dbReference type="GO" id="GO:0005794">
    <property type="term" value="C:Golgi apparatus"/>
    <property type="evidence" value="ECO:0007669"/>
    <property type="project" value="TreeGrafter"/>
</dbReference>
<dbReference type="OrthoDB" id="9982049at2759"/>
<proteinExistence type="predicted"/>
<dbReference type="Gene3D" id="2.80.10.50">
    <property type="match status" value="2"/>
</dbReference>
<evidence type="ECO:0000259" key="4">
    <source>
        <dbReference type="Pfam" id="PF00652"/>
    </source>
</evidence>
<dbReference type="InterPro" id="IPR035992">
    <property type="entry name" value="Ricin_B-like_lectins"/>
</dbReference>
<sequence length="334" mass="38911">MFMKLMERDFVKKTEHDEEVRQDALPRQGLTLSLPQIWQCGGRMLDAPCSRVGHVFRHAPKGRPAVHFDFLSKNYKRVAKVWMDEYAEALYRRNPHLRDVDEGDVSREVEIRKKLKCKSFKWFLESVAPDLLVKYPPVEPPDFANGTIRSKASPTLCLDNGSREYGDIIMYNCHGGYSQYFSLCWRKTIKIQNEQFCWMLPNSRDRAPSQFNCQNSHHVPAQSWRYDPEGVPQVHKETQNDRQKRWAMFIFSSPTICFPTSAAFHFSDYSLPSPDTQQIQSELHGWCVEASPKARTVHMANCDASNPDQKWEWKFTNTKLIHDTFPPFSGRDTL</sequence>
<dbReference type="PANTHER" id="PTHR11675">
    <property type="entry name" value="N-ACETYLGALACTOSAMINYLTRANSFERASE"/>
    <property type="match status" value="1"/>
</dbReference>
<keyword evidence="3" id="KW-0325">Glycoprotein</keyword>
<dbReference type="PANTHER" id="PTHR11675:SF134">
    <property type="entry name" value="N-ACETYLGALACTOSAMINYLTRANSFERASE 4-RELATED"/>
    <property type="match status" value="1"/>
</dbReference>
<keyword evidence="6" id="KW-1185">Reference proteome</keyword>
<reference evidence="5 6" key="1">
    <citation type="submission" date="2018-04" db="EMBL/GenBank/DDBJ databases">
        <authorList>
            <person name="Zhang X."/>
            <person name="Yuan J."/>
            <person name="Li F."/>
            <person name="Xiang J."/>
        </authorList>
    </citation>
    <scope>NUCLEOTIDE SEQUENCE [LARGE SCALE GENOMIC DNA]</scope>
    <source>
        <tissue evidence="5">Muscle</tissue>
    </source>
</reference>
<dbReference type="Pfam" id="PF00652">
    <property type="entry name" value="Ricin_B_lectin"/>
    <property type="match status" value="1"/>
</dbReference>
<dbReference type="SUPFAM" id="SSF50370">
    <property type="entry name" value="Ricin B-like lectins"/>
    <property type="match status" value="1"/>
</dbReference>
<feature type="domain" description="Ricin B lectin" evidence="4">
    <location>
        <begin position="145"/>
        <end position="237"/>
    </location>
</feature>
<evidence type="ECO:0000313" key="6">
    <source>
        <dbReference type="Proteomes" id="UP000283509"/>
    </source>
</evidence>
<dbReference type="STRING" id="6689.A0A423SFC5"/>
<evidence type="ECO:0000256" key="2">
    <source>
        <dbReference type="ARBA" id="ARBA00023157"/>
    </source>
</evidence>